<evidence type="ECO:0000256" key="4">
    <source>
        <dbReference type="ARBA" id="ARBA00015732"/>
    </source>
</evidence>
<comment type="subunit">
    <text evidence="3">Component of the 19S proteasome regulatory particle complex. The 26S proteasome consists of a 20S core particle (CP) and two 19S regulatory subunits (RP). The regulatory particle is made of a lid composed of 9 subunits including PSMD13, a base containing 6 ATPases and few additional components.</text>
</comment>
<dbReference type="SMART" id="SM00088">
    <property type="entry name" value="PINT"/>
    <property type="match status" value="1"/>
</dbReference>
<name>A0A177AYH1_9BILA</name>
<sequence length="383" mass="44443">MSEQLLVYLDEKLKMTSNDSHLNGIWTNLKKFYTEKLWHHLTLAICEILSNPDCKGLVSAREIYQNLVSKFEGKINLLALANICCKASKEFENVQEKCEFLNEKKSKIDTDFNAKVLIISELALIHIANNDKESTRKLVIDNNEVKDISGVHYWVQAKFYKATNIYYQMIGQHTQFYNHIMRYISCVDVDDLPVTEKIDSAYKASLAVILSRDIYNFGELLAHPIMKVIHDDLEKFWVYDLIHAFNYGNVKKFFSLKEKWSIQPDLLADTDFMIEKMAQMALMELALQNKTSSKPISFQQIAEFCGISSNEVDEMIMKSMANNLIDGKVDDVDEILFVDKIQTRVLQNDQIIQSKERLNKWIEEINKIKQFSSKYIKIESEAV</sequence>
<dbReference type="GO" id="GO:0008541">
    <property type="term" value="C:proteasome regulatory particle, lid subcomplex"/>
    <property type="evidence" value="ECO:0007669"/>
    <property type="project" value="TreeGrafter"/>
</dbReference>
<dbReference type="OrthoDB" id="1093at2759"/>
<dbReference type="Pfam" id="PF01399">
    <property type="entry name" value="PCI"/>
    <property type="match status" value="1"/>
</dbReference>
<evidence type="ECO:0000256" key="8">
    <source>
        <dbReference type="ARBA" id="ARBA00032323"/>
    </source>
</evidence>
<dbReference type="PANTHER" id="PTHR10539">
    <property type="entry name" value="26S PROTEASOME NON-ATPASE REGULATORY SUBUNIT 13"/>
    <property type="match status" value="1"/>
</dbReference>
<keyword evidence="5 10" id="KW-0647">Proteasome</keyword>
<dbReference type="PANTHER" id="PTHR10539:SF0">
    <property type="entry name" value="26S PROTEASOME NON-ATPASE REGULATORY SUBUNIT 13"/>
    <property type="match status" value="1"/>
</dbReference>
<dbReference type="EMBL" id="LWCA01000937">
    <property type="protein sequence ID" value="OAF66423.1"/>
    <property type="molecule type" value="Genomic_DNA"/>
</dbReference>
<dbReference type="GO" id="GO:0005198">
    <property type="term" value="F:structural molecule activity"/>
    <property type="evidence" value="ECO:0007669"/>
    <property type="project" value="TreeGrafter"/>
</dbReference>
<evidence type="ECO:0000256" key="1">
    <source>
        <dbReference type="ARBA" id="ARBA00002362"/>
    </source>
</evidence>
<comment type="function">
    <text evidence="1">Component of the 26S proteasome, a multiprotein complex involved in the ATP-dependent degradation of ubiquitinated proteins. This complex plays a key role in the maintenance of protein homeostasis by removing misfolded or damaged proteins, which could impair cellular functions, and by removing proteins whose functions are no longer required. Therefore, the proteasome participates in numerous cellular processes, including cell cycle progression, apoptosis, or DNA damage repair.</text>
</comment>
<dbReference type="GO" id="GO:0006511">
    <property type="term" value="P:ubiquitin-dependent protein catabolic process"/>
    <property type="evidence" value="ECO:0007669"/>
    <property type="project" value="TreeGrafter"/>
</dbReference>
<dbReference type="InterPro" id="IPR000717">
    <property type="entry name" value="PCI_dom"/>
</dbReference>
<keyword evidence="11" id="KW-1185">Reference proteome</keyword>
<evidence type="ECO:0000256" key="7">
    <source>
        <dbReference type="ARBA" id="ARBA00031303"/>
    </source>
</evidence>
<dbReference type="Pfam" id="PF22037">
    <property type="entry name" value="PSD13_N"/>
    <property type="match status" value="1"/>
</dbReference>
<gene>
    <name evidence="10" type="ORF">A3Q56_05809</name>
</gene>
<evidence type="ECO:0000256" key="6">
    <source>
        <dbReference type="ARBA" id="ARBA00029749"/>
    </source>
</evidence>
<evidence type="ECO:0000313" key="10">
    <source>
        <dbReference type="EMBL" id="OAF66423.1"/>
    </source>
</evidence>
<dbReference type="InterPro" id="IPR035298">
    <property type="entry name" value="PSMD13"/>
</dbReference>
<dbReference type="AlphaFoldDB" id="A0A177AYH1"/>
<organism evidence="10 11">
    <name type="scientific">Intoshia linei</name>
    <dbReference type="NCBI Taxonomy" id="1819745"/>
    <lineage>
        <taxon>Eukaryota</taxon>
        <taxon>Metazoa</taxon>
        <taxon>Spiralia</taxon>
        <taxon>Lophotrochozoa</taxon>
        <taxon>Mesozoa</taxon>
        <taxon>Orthonectida</taxon>
        <taxon>Rhopaluridae</taxon>
        <taxon>Intoshia</taxon>
    </lineage>
</organism>
<protein>
    <recommendedName>
        <fullName evidence="4">26S proteasome non-ATPase regulatory subunit 13</fullName>
    </recommendedName>
    <alternativeName>
        <fullName evidence="6">26S proteasome regulatory subunit RPN9</fullName>
    </alternativeName>
    <alternativeName>
        <fullName evidence="8">26S proteasome regulatory subunit S11</fullName>
    </alternativeName>
    <alternativeName>
        <fullName evidence="7">26S proteasome regulatory subunit p40.5</fullName>
    </alternativeName>
</protein>
<dbReference type="PROSITE" id="PS50250">
    <property type="entry name" value="PCI"/>
    <property type="match status" value="1"/>
</dbReference>
<reference evidence="10 11" key="1">
    <citation type="submission" date="2016-04" db="EMBL/GenBank/DDBJ databases">
        <title>The genome of Intoshia linei affirms orthonectids as highly simplified spiralians.</title>
        <authorList>
            <person name="Mikhailov K.V."/>
            <person name="Slusarev G.S."/>
            <person name="Nikitin M.A."/>
            <person name="Logacheva M.D."/>
            <person name="Penin A."/>
            <person name="Aleoshin V."/>
            <person name="Panchin Y.V."/>
        </authorList>
    </citation>
    <scope>NUCLEOTIDE SEQUENCE [LARGE SCALE GENOMIC DNA]</scope>
    <source>
        <strain evidence="10">Intl2013</strain>
        <tissue evidence="10">Whole animal</tissue>
    </source>
</reference>
<accession>A0A177AYH1</accession>
<evidence type="ECO:0000313" key="11">
    <source>
        <dbReference type="Proteomes" id="UP000078046"/>
    </source>
</evidence>
<evidence type="ECO:0000256" key="2">
    <source>
        <dbReference type="ARBA" id="ARBA00006207"/>
    </source>
</evidence>
<feature type="domain" description="PCI" evidence="9">
    <location>
        <begin position="172"/>
        <end position="343"/>
    </location>
</feature>
<evidence type="ECO:0000259" key="9">
    <source>
        <dbReference type="PROSITE" id="PS50250"/>
    </source>
</evidence>
<dbReference type="GO" id="GO:0005634">
    <property type="term" value="C:nucleus"/>
    <property type="evidence" value="ECO:0007669"/>
    <property type="project" value="TreeGrafter"/>
</dbReference>
<dbReference type="GO" id="GO:0005829">
    <property type="term" value="C:cytosol"/>
    <property type="evidence" value="ECO:0007669"/>
    <property type="project" value="TreeGrafter"/>
</dbReference>
<dbReference type="SUPFAM" id="SSF46785">
    <property type="entry name" value="Winged helix' DNA-binding domain"/>
    <property type="match status" value="1"/>
</dbReference>
<comment type="similarity">
    <text evidence="2">Belongs to the proteasome subunit S11 family.</text>
</comment>
<evidence type="ECO:0000256" key="5">
    <source>
        <dbReference type="ARBA" id="ARBA00022942"/>
    </source>
</evidence>
<dbReference type="Proteomes" id="UP000078046">
    <property type="component" value="Unassembled WGS sequence"/>
</dbReference>
<dbReference type="InterPro" id="IPR036390">
    <property type="entry name" value="WH_DNA-bd_sf"/>
</dbReference>
<evidence type="ECO:0000256" key="3">
    <source>
        <dbReference type="ARBA" id="ARBA00011441"/>
    </source>
</evidence>
<proteinExistence type="inferred from homology"/>
<dbReference type="InterPro" id="IPR054179">
    <property type="entry name" value="PSD13_N"/>
</dbReference>
<comment type="caution">
    <text evidence="10">The sequence shown here is derived from an EMBL/GenBank/DDBJ whole genome shotgun (WGS) entry which is preliminary data.</text>
</comment>